<dbReference type="Pfam" id="PF03975">
    <property type="entry name" value="CheD"/>
    <property type="match status" value="1"/>
</dbReference>
<dbReference type="CDD" id="cd16352">
    <property type="entry name" value="CheD"/>
    <property type="match status" value="1"/>
</dbReference>
<dbReference type="PANTHER" id="PTHR35147">
    <property type="entry name" value="CHEMORECEPTOR GLUTAMINE DEAMIDASE CHED-RELATED"/>
    <property type="match status" value="1"/>
</dbReference>
<proteinExistence type="inferred from homology"/>
<comment type="catalytic activity">
    <reaction evidence="3">
        <text>L-glutaminyl-[protein] + H2O = L-glutamyl-[protein] + NH4(+)</text>
        <dbReference type="Rhea" id="RHEA:16441"/>
        <dbReference type="Rhea" id="RHEA-COMP:10207"/>
        <dbReference type="Rhea" id="RHEA-COMP:10208"/>
        <dbReference type="ChEBI" id="CHEBI:15377"/>
        <dbReference type="ChEBI" id="CHEBI:28938"/>
        <dbReference type="ChEBI" id="CHEBI:29973"/>
        <dbReference type="ChEBI" id="CHEBI:30011"/>
        <dbReference type="EC" id="3.5.1.44"/>
    </reaction>
</comment>
<comment type="function">
    <text evidence="3">Probably deamidates glutamine residues to glutamate on methyl-accepting chemotaxis receptors (MCPs), playing an important role in chemotaxis.</text>
</comment>
<gene>
    <name evidence="3" type="primary">cheD</name>
    <name evidence="4" type="ORF">cpu_10920</name>
</gene>
<dbReference type="GO" id="GO:0006935">
    <property type="term" value="P:chemotaxis"/>
    <property type="evidence" value="ECO:0007669"/>
    <property type="project" value="UniProtKB-UniRule"/>
</dbReference>
<keyword evidence="5" id="KW-1185">Reference proteome</keyword>
<keyword evidence="1 3" id="KW-0145">Chemotaxis</keyword>
<evidence type="ECO:0000256" key="1">
    <source>
        <dbReference type="ARBA" id="ARBA00022500"/>
    </source>
</evidence>
<name>A0A1L8CUK6_9THEO</name>
<accession>A0A1L8CUK6</accession>
<dbReference type="STRING" id="870242.cpu_10920"/>
<dbReference type="PANTHER" id="PTHR35147:SF1">
    <property type="entry name" value="CHEMORECEPTOR GLUTAMINE DEAMIDASE CHED-RELATED"/>
    <property type="match status" value="1"/>
</dbReference>
<sequence length="163" mass="17438">MKSTMELQVGIADYKLGSSPVKIVTYGLGSCVGVSFFDPRLKLGALLHVMLPDSSQFSGQIKPEKFADTGIPLVVREMEKHGTKKSSLEVKMVGGAQMFSGPGAQTIMNIGERNIAMCKKVINRLGLKLVAEEVGGNKGRTMILDTSTGNVTVKIIGNIIKVI</sequence>
<reference evidence="5" key="1">
    <citation type="submission" date="2016-12" db="EMBL/GenBank/DDBJ databases">
        <title>Draft Genome Sequences od Carboxydothermus pertinax and islandicus, Hydrogenogenic Carboxydotrophic Bacteria.</title>
        <authorList>
            <person name="Fukuyama Y."/>
            <person name="Ohmae K."/>
            <person name="Yoneda Y."/>
            <person name="Yoshida T."/>
            <person name="Sako Y."/>
        </authorList>
    </citation>
    <scope>NUCLEOTIDE SEQUENCE [LARGE SCALE GENOMIC DNA]</scope>
    <source>
        <strain evidence="5">Ug1</strain>
    </source>
</reference>
<dbReference type="GO" id="GO:0050568">
    <property type="term" value="F:protein-glutamine glutaminase activity"/>
    <property type="evidence" value="ECO:0007669"/>
    <property type="project" value="UniProtKB-UniRule"/>
</dbReference>
<comment type="similarity">
    <text evidence="3">Belongs to the CheD family.</text>
</comment>
<dbReference type="Proteomes" id="UP000187485">
    <property type="component" value="Unassembled WGS sequence"/>
</dbReference>
<dbReference type="SUPFAM" id="SSF64438">
    <property type="entry name" value="CNF1/YfiH-like putative cysteine hydrolases"/>
    <property type="match status" value="1"/>
</dbReference>
<dbReference type="AlphaFoldDB" id="A0A1L8CUK6"/>
<dbReference type="Gene3D" id="3.30.1330.200">
    <property type="match status" value="1"/>
</dbReference>
<dbReference type="InterPro" id="IPR038592">
    <property type="entry name" value="CheD-like_sf"/>
</dbReference>
<dbReference type="HAMAP" id="MF_01440">
    <property type="entry name" value="CheD"/>
    <property type="match status" value="1"/>
</dbReference>
<dbReference type="InterPro" id="IPR011324">
    <property type="entry name" value="Cytotoxic_necrot_fac-like_cat"/>
</dbReference>
<dbReference type="InterPro" id="IPR005659">
    <property type="entry name" value="Chemorcpt_Glu_NH3ase_CheD"/>
</dbReference>
<evidence type="ECO:0000313" key="4">
    <source>
        <dbReference type="EMBL" id="GAV22582.1"/>
    </source>
</evidence>
<evidence type="ECO:0000256" key="2">
    <source>
        <dbReference type="ARBA" id="ARBA00022801"/>
    </source>
</evidence>
<evidence type="ECO:0000313" key="5">
    <source>
        <dbReference type="Proteomes" id="UP000187485"/>
    </source>
</evidence>
<keyword evidence="2 3" id="KW-0378">Hydrolase</keyword>
<comment type="caution">
    <text evidence="4">The sequence shown here is derived from an EMBL/GenBank/DDBJ whole genome shotgun (WGS) entry which is preliminary data.</text>
</comment>
<organism evidence="4 5">
    <name type="scientific">Carboxydothermus pertinax</name>
    <dbReference type="NCBI Taxonomy" id="870242"/>
    <lineage>
        <taxon>Bacteria</taxon>
        <taxon>Bacillati</taxon>
        <taxon>Bacillota</taxon>
        <taxon>Clostridia</taxon>
        <taxon>Thermoanaerobacterales</taxon>
        <taxon>Thermoanaerobacteraceae</taxon>
        <taxon>Carboxydothermus</taxon>
    </lineage>
</organism>
<protein>
    <recommendedName>
        <fullName evidence="3">Probable chemoreceptor glutamine deamidase CheD</fullName>
        <ecNumber evidence="3">3.5.1.44</ecNumber>
    </recommendedName>
</protein>
<dbReference type="EMBL" id="BDJK01000015">
    <property type="protein sequence ID" value="GAV22582.1"/>
    <property type="molecule type" value="Genomic_DNA"/>
</dbReference>
<evidence type="ECO:0000256" key="3">
    <source>
        <dbReference type="HAMAP-Rule" id="MF_01440"/>
    </source>
</evidence>
<dbReference type="EC" id="3.5.1.44" evidence="3"/>